<organism evidence="4">
    <name type="scientific">Rhodosorus marinus</name>
    <dbReference type="NCBI Taxonomy" id="101924"/>
    <lineage>
        <taxon>Eukaryota</taxon>
        <taxon>Rhodophyta</taxon>
        <taxon>Stylonematophyceae</taxon>
        <taxon>Stylonematales</taxon>
        <taxon>Stylonemataceae</taxon>
        <taxon>Rhodosorus</taxon>
    </lineage>
</organism>
<gene>
    <name evidence="4" type="ORF">RMAR00112_LOCUS31173</name>
</gene>
<evidence type="ECO:0000256" key="2">
    <source>
        <dbReference type="SAM" id="MobiDB-lite"/>
    </source>
</evidence>
<evidence type="ECO:0000256" key="1">
    <source>
        <dbReference type="SAM" id="Coils"/>
    </source>
</evidence>
<accession>A0A7S3A6J0</accession>
<feature type="compositionally biased region" description="Basic residues" evidence="2">
    <location>
        <begin position="1213"/>
        <end position="1228"/>
    </location>
</feature>
<name>A0A7S3A6J0_9RHOD</name>
<sequence length="1228" mass="137888">MKANDKGSSRSRISGFVIDTGSVGSGRRGVRTSPRSPQRGFGVKTLVVRFSSDKPSTSEKPRSPIRNNRNGGREDRKVSFDSEPRDEDVVQAEYEIACPDYVRVRMPLGEPYEPGASEDDSDDETIMYKLEWRRNVEEWSIYGDGTFVSESRYLAKSEEVREYKPEAIPIDELGLDVLHPGSTLDQAQVAAIRALCERRSVIYSSPEQDSELVIARDVSLRSMLGEGRMIYCSPSRRKMERVFALIAETIGEENVGLDFHDVCENIQSLERDWPCALIVSPEILHEMIFNAEKRALHKTDVVILDDFVHPEHSDRLWEEIIVAMPTRILVALLCKRLSERDMVEIPLWFNHVMNACCKAFRLSRAVPCKAFVVNAITDTSLRQVLIDSAGKRSYEEFSSALQNAEEAEEQNDEEMLAKAENKATEAAERLLSGRPGPALSLRDSLILSSMEFESDSATLAQILVRGGSNLPSPRVERLPSLALVYGRDETEMTVRALISALRGESIVDVEDEAAIRAAMAKTKDALEDAGALTVEVEEWFENAAIGCTCIHKGLLPVQNALADELFRANLVKILVVDSFIGTRDLSNLPAARTVVVDSVTISHHARAGKGVVHGSIVMDLVGRRGEDEQGMLVVCWEDQEFTPNEMAVEAVAALTAPYPVVLAEGVGSDPISILRTIHRFGGEDWQQLWTLSLGELRRSIDCEPLSVEKIRKEQELADLKHELGEVDWLSMAKYARIEAKLQERARILSEMFSQTSSLWEHFVYETLFIAPIGTIVGLKIPKEGKGEEKRTVYAKGEEAQVGLPSYELVDEKTEPAVLVEVRRGTGSGDNYAIVIGSDSLFARVPLSCIFTVDTEYQPITVPDDLQIPLDAEFDLPSETSWGICKSADAKVNDLAETVASELRNLEIVLFRQYPGELENQIVRYDRARRELQSNPWFGMDDEMARLRFQRREMLTREKDIGDLQKQIDIVMEGAPRRRTLPKRAEARLRLLDELNCTSPETKEITPMGMVSLSLCCDSQFWVMAGMMLTDAAKSDWFELAGALVAQCSNFSKTLGHLYEGGEYREEFSSGPVVSQMLDLRDNIRAVEDKHEIELDGRMLTPLDTRLSRMVRNWVQQDQWEAALQRVDLGGLGPGDVVQVLRNAIGIARQFADAERQPWIVDDLRRKMRNVVQGLDRIPVKDFELLKETGFLVVQAREDTPDVEDVRTWWTSGKGRKAKSSRKSRAREP</sequence>
<dbReference type="Pfam" id="PF08148">
    <property type="entry name" value="DSHCT"/>
    <property type="match status" value="1"/>
</dbReference>
<dbReference type="EMBL" id="HBHW01040556">
    <property type="protein sequence ID" value="CAE0063101.1"/>
    <property type="molecule type" value="Transcribed_RNA"/>
</dbReference>
<feature type="compositionally biased region" description="Basic and acidic residues" evidence="2">
    <location>
        <begin position="71"/>
        <end position="83"/>
    </location>
</feature>
<protein>
    <recommendedName>
        <fullName evidence="3">ATP-dependent RNA helicase Ski2/MTR4 C-terminal domain-containing protein</fullName>
    </recommendedName>
</protein>
<feature type="domain" description="ATP-dependent RNA helicase Ski2/MTR4 C-terminal" evidence="3">
    <location>
        <begin position="999"/>
        <end position="1184"/>
    </location>
</feature>
<evidence type="ECO:0000259" key="3">
    <source>
        <dbReference type="SMART" id="SM01142"/>
    </source>
</evidence>
<dbReference type="Gene3D" id="1.10.3380.30">
    <property type="match status" value="1"/>
</dbReference>
<feature type="region of interest" description="Disordered" evidence="2">
    <location>
        <begin position="1209"/>
        <end position="1228"/>
    </location>
</feature>
<keyword evidence="1" id="KW-0175">Coiled coil</keyword>
<feature type="region of interest" description="Disordered" evidence="2">
    <location>
        <begin position="1"/>
        <end position="86"/>
    </location>
</feature>
<dbReference type="InterPro" id="IPR012961">
    <property type="entry name" value="Ski2/MTR4_C"/>
</dbReference>
<reference evidence="4" key="1">
    <citation type="submission" date="2021-01" db="EMBL/GenBank/DDBJ databases">
        <authorList>
            <person name="Corre E."/>
            <person name="Pelletier E."/>
            <person name="Niang G."/>
            <person name="Scheremetjew M."/>
            <person name="Finn R."/>
            <person name="Kale V."/>
            <person name="Holt S."/>
            <person name="Cochrane G."/>
            <person name="Meng A."/>
            <person name="Brown T."/>
            <person name="Cohen L."/>
        </authorList>
    </citation>
    <scope>NUCLEOTIDE SEQUENCE</scope>
    <source>
        <strain evidence="4">CCMP 769</strain>
    </source>
</reference>
<evidence type="ECO:0000313" key="4">
    <source>
        <dbReference type="EMBL" id="CAE0063101.1"/>
    </source>
</evidence>
<dbReference type="Gene3D" id="3.40.50.300">
    <property type="entry name" value="P-loop containing nucleotide triphosphate hydrolases"/>
    <property type="match status" value="2"/>
</dbReference>
<proteinExistence type="predicted"/>
<dbReference type="InterPro" id="IPR027417">
    <property type="entry name" value="P-loop_NTPase"/>
</dbReference>
<dbReference type="SMART" id="SM01142">
    <property type="entry name" value="DSHCT"/>
    <property type="match status" value="1"/>
</dbReference>
<feature type="coiled-coil region" evidence="1">
    <location>
        <begin position="394"/>
        <end position="429"/>
    </location>
</feature>
<dbReference type="AlphaFoldDB" id="A0A7S3A6J0"/>